<evidence type="ECO:0000313" key="3">
    <source>
        <dbReference type="EMBL" id="WGI36538.1"/>
    </source>
</evidence>
<dbReference type="NCBIfam" id="TIGR00095">
    <property type="entry name" value="16S rRNA (guanine(966)-N(2))-methyltransferase RsmD"/>
    <property type="match status" value="1"/>
</dbReference>
<dbReference type="InterPro" id="IPR002052">
    <property type="entry name" value="DNA_methylase_N6_adenine_CS"/>
</dbReference>
<dbReference type="Pfam" id="PF03602">
    <property type="entry name" value="Cons_hypoth95"/>
    <property type="match status" value="1"/>
</dbReference>
<dbReference type="RefSeq" id="WP_280101839.1">
    <property type="nucleotide sequence ID" value="NZ_CP122979.1"/>
</dbReference>
<dbReference type="Gene3D" id="3.40.50.150">
    <property type="entry name" value="Vaccinia Virus protein VP39"/>
    <property type="match status" value="1"/>
</dbReference>
<dbReference type="PANTHER" id="PTHR43542:SF1">
    <property type="entry name" value="METHYLTRANSFERASE"/>
    <property type="match status" value="1"/>
</dbReference>
<sequence length="179" mass="20915">MIRIISGIFKGRRIEEPDLTVVRPTTDKIREAIFSSIQFEIENATVLDLFGGSGAISIEFISRQAKEVDLSEKNNKVFNIIKKNTEQLKIKNLNLYNIDALKMIELKKEKKYDFIFLDPPYDNQQLLLDSLEKIQEFDILSDDGKIIIETNIDNLEFNAKFKLLKLKKYRKTFIYFLGK</sequence>
<dbReference type="SUPFAM" id="SSF53335">
    <property type="entry name" value="S-adenosyl-L-methionine-dependent methyltransferases"/>
    <property type="match status" value="1"/>
</dbReference>
<reference evidence="3" key="1">
    <citation type="submission" date="2023-04" db="EMBL/GenBank/DDBJ databases">
        <title>Completed genome of Mycoplasma lagogenitalium type strain 12MS.</title>
        <authorList>
            <person name="Spergser J."/>
        </authorList>
    </citation>
    <scope>NUCLEOTIDE SEQUENCE</scope>
    <source>
        <strain evidence="3">12MS</strain>
    </source>
</reference>
<keyword evidence="1 3" id="KW-0489">Methyltransferase</keyword>
<gene>
    <name evidence="3" type="primary">rsmD</name>
    <name evidence="3" type="ORF">QEG99_03675</name>
</gene>
<dbReference type="InterPro" id="IPR029063">
    <property type="entry name" value="SAM-dependent_MTases_sf"/>
</dbReference>
<organism evidence="3 4">
    <name type="scientific">Mesomycoplasma lagogenitalium</name>
    <dbReference type="NCBI Taxonomy" id="171286"/>
    <lineage>
        <taxon>Bacteria</taxon>
        <taxon>Bacillati</taxon>
        <taxon>Mycoplasmatota</taxon>
        <taxon>Mycoplasmoidales</taxon>
        <taxon>Metamycoplasmataceae</taxon>
        <taxon>Mesomycoplasma</taxon>
    </lineage>
</organism>
<evidence type="ECO:0000256" key="1">
    <source>
        <dbReference type="ARBA" id="ARBA00022603"/>
    </source>
</evidence>
<dbReference type="CDD" id="cd02440">
    <property type="entry name" value="AdoMet_MTases"/>
    <property type="match status" value="1"/>
</dbReference>
<dbReference type="EC" id="2.1.1.171" evidence="3"/>
<dbReference type="EMBL" id="CP122979">
    <property type="protein sequence ID" value="WGI36538.1"/>
    <property type="molecule type" value="Genomic_DNA"/>
</dbReference>
<dbReference type="PANTHER" id="PTHR43542">
    <property type="entry name" value="METHYLTRANSFERASE"/>
    <property type="match status" value="1"/>
</dbReference>
<dbReference type="InterPro" id="IPR004398">
    <property type="entry name" value="RNA_MeTrfase_RsmD"/>
</dbReference>
<evidence type="ECO:0000256" key="2">
    <source>
        <dbReference type="ARBA" id="ARBA00022679"/>
    </source>
</evidence>
<accession>A0ABY8LVI0</accession>
<dbReference type="PIRSF" id="PIRSF004553">
    <property type="entry name" value="CHP00095"/>
    <property type="match status" value="1"/>
</dbReference>
<evidence type="ECO:0000313" key="4">
    <source>
        <dbReference type="Proteomes" id="UP001179842"/>
    </source>
</evidence>
<protein>
    <submittedName>
        <fullName evidence="3">16S rRNA (Guanine(966)-N(2))-methyltransferase RsmD</fullName>
        <ecNumber evidence="3">2.1.1.171</ecNumber>
    </submittedName>
</protein>
<dbReference type="PROSITE" id="PS00092">
    <property type="entry name" value="N6_MTASE"/>
    <property type="match status" value="1"/>
</dbReference>
<keyword evidence="4" id="KW-1185">Reference proteome</keyword>
<keyword evidence="2 3" id="KW-0808">Transferase</keyword>
<proteinExistence type="predicted"/>
<name>A0ABY8LVI0_9BACT</name>
<dbReference type="Proteomes" id="UP001179842">
    <property type="component" value="Chromosome"/>
</dbReference>
<dbReference type="GO" id="GO:0052913">
    <property type="term" value="F:16S rRNA (guanine(966)-N(2))-methyltransferase activity"/>
    <property type="evidence" value="ECO:0007669"/>
    <property type="project" value="UniProtKB-EC"/>
</dbReference>